<feature type="signal peptide" evidence="1">
    <location>
        <begin position="1"/>
        <end position="19"/>
    </location>
</feature>
<evidence type="ECO:0000313" key="2">
    <source>
        <dbReference type="EMBL" id="CAE6498961.1"/>
    </source>
</evidence>
<protein>
    <recommendedName>
        <fullName evidence="4">Chitin-binding type-2 domain-containing protein</fullName>
    </recommendedName>
</protein>
<evidence type="ECO:0008006" key="4">
    <source>
        <dbReference type="Google" id="ProtNLM"/>
    </source>
</evidence>
<evidence type="ECO:0000313" key="3">
    <source>
        <dbReference type="Proteomes" id="UP000663850"/>
    </source>
</evidence>
<sequence>MLGLKFFATLAACTSMVVAAPTTTCTSTVGAPTGGAPTGANNAGPWSTELPQAPPHCKWNEFLFLPKNSCLRLGGTFSLIHPEIGSKCPDGWYMLTEGYCVPRYPNKEPDCDDKKYFFDKDSLTCRLVSESVA</sequence>
<evidence type="ECO:0000256" key="1">
    <source>
        <dbReference type="SAM" id="SignalP"/>
    </source>
</evidence>
<dbReference type="EMBL" id="CAJMWZ010004997">
    <property type="protein sequence ID" value="CAE6498961.1"/>
    <property type="molecule type" value="Genomic_DNA"/>
</dbReference>
<feature type="chain" id="PRO_5034338940" description="Chitin-binding type-2 domain-containing protein" evidence="1">
    <location>
        <begin position="20"/>
        <end position="133"/>
    </location>
</feature>
<proteinExistence type="predicted"/>
<dbReference type="Proteomes" id="UP000663850">
    <property type="component" value="Unassembled WGS sequence"/>
</dbReference>
<reference evidence="2" key="1">
    <citation type="submission" date="2021-01" db="EMBL/GenBank/DDBJ databases">
        <authorList>
            <person name="Kaushik A."/>
        </authorList>
    </citation>
    <scope>NUCLEOTIDE SEQUENCE</scope>
    <source>
        <strain evidence="2">Type strain: AG8-Rh-89/</strain>
    </source>
</reference>
<accession>A0A8H3CTZ4</accession>
<comment type="caution">
    <text evidence="2">The sequence shown here is derived from an EMBL/GenBank/DDBJ whole genome shotgun (WGS) entry which is preliminary data.</text>
</comment>
<name>A0A8H3CTZ4_9AGAM</name>
<organism evidence="2 3">
    <name type="scientific">Rhizoctonia solani</name>
    <dbReference type="NCBI Taxonomy" id="456999"/>
    <lineage>
        <taxon>Eukaryota</taxon>
        <taxon>Fungi</taxon>
        <taxon>Dikarya</taxon>
        <taxon>Basidiomycota</taxon>
        <taxon>Agaricomycotina</taxon>
        <taxon>Agaricomycetes</taxon>
        <taxon>Cantharellales</taxon>
        <taxon>Ceratobasidiaceae</taxon>
        <taxon>Rhizoctonia</taxon>
    </lineage>
</organism>
<keyword evidence="1" id="KW-0732">Signal</keyword>
<dbReference type="AlphaFoldDB" id="A0A8H3CTZ4"/>
<gene>
    <name evidence="2" type="ORF">RDB_LOCUS92905</name>
</gene>